<proteinExistence type="predicted"/>
<dbReference type="EMBL" id="CP000155">
    <property type="protein sequence ID" value="ABC29227.1"/>
    <property type="molecule type" value="Genomic_DNA"/>
</dbReference>
<dbReference type="HOGENOM" id="CLU_926897_0_0_6"/>
<feature type="chain" id="PRO_5004215620" description="DUF4892 domain-containing protein" evidence="1">
    <location>
        <begin position="24"/>
        <end position="297"/>
    </location>
</feature>
<gene>
    <name evidence="2" type="ordered locus">HCH_02418</name>
</gene>
<protein>
    <recommendedName>
        <fullName evidence="4">DUF4892 domain-containing protein</fullName>
    </recommendedName>
</protein>
<reference evidence="2 3" key="1">
    <citation type="journal article" date="2005" name="Nucleic Acids Res.">
        <title>Genomic blueprint of Hahella chejuensis, a marine microbe producing an algicidal agent.</title>
        <authorList>
            <person name="Jeong H."/>
            <person name="Yim J.H."/>
            <person name="Lee C."/>
            <person name="Choi S.-H."/>
            <person name="Park Y.K."/>
            <person name="Yoon S.H."/>
            <person name="Hur C.-G."/>
            <person name="Kang H.-Y."/>
            <person name="Kim D."/>
            <person name="Lee H.H."/>
            <person name="Park K.H."/>
            <person name="Park S.-H."/>
            <person name="Park H.-S."/>
            <person name="Lee H.K."/>
            <person name="Oh T.K."/>
            <person name="Kim J.F."/>
        </authorList>
    </citation>
    <scope>NUCLEOTIDE SEQUENCE [LARGE SCALE GENOMIC DNA]</scope>
    <source>
        <strain evidence="2 3">KCTC 2396</strain>
    </source>
</reference>
<feature type="signal peptide" evidence="1">
    <location>
        <begin position="1"/>
        <end position="23"/>
    </location>
</feature>
<dbReference type="OrthoDB" id="5741786at2"/>
<evidence type="ECO:0008006" key="4">
    <source>
        <dbReference type="Google" id="ProtNLM"/>
    </source>
</evidence>
<dbReference type="AlphaFoldDB" id="Q2SJE7"/>
<name>Q2SJE7_HAHCH</name>
<dbReference type="InterPro" id="IPR032608">
    <property type="entry name" value="DUF4892"/>
</dbReference>
<dbReference type="KEGG" id="hch:HCH_02418"/>
<accession>Q2SJE7</accession>
<evidence type="ECO:0000313" key="3">
    <source>
        <dbReference type="Proteomes" id="UP000000238"/>
    </source>
</evidence>
<dbReference type="STRING" id="349521.HCH_02418"/>
<keyword evidence="1" id="KW-0732">Signal</keyword>
<keyword evidence="3" id="KW-1185">Reference proteome</keyword>
<dbReference type="eggNOG" id="COG2885">
    <property type="taxonomic scope" value="Bacteria"/>
</dbReference>
<evidence type="ECO:0000256" key="1">
    <source>
        <dbReference type="SAM" id="SignalP"/>
    </source>
</evidence>
<dbReference type="RefSeq" id="WP_011396296.1">
    <property type="nucleotide sequence ID" value="NC_007645.1"/>
</dbReference>
<evidence type="ECO:0000313" key="2">
    <source>
        <dbReference type="EMBL" id="ABC29227.1"/>
    </source>
</evidence>
<dbReference type="Proteomes" id="UP000000238">
    <property type="component" value="Chromosome"/>
</dbReference>
<organism evidence="2 3">
    <name type="scientific">Hahella chejuensis (strain KCTC 2396)</name>
    <dbReference type="NCBI Taxonomy" id="349521"/>
    <lineage>
        <taxon>Bacteria</taxon>
        <taxon>Pseudomonadati</taxon>
        <taxon>Pseudomonadota</taxon>
        <taxon>Gammaproteobacteria</taxon>
        <taxon>Oceanospirillales</taxon>
        <taxon>Hahellaceae</taxon>
        <taxon>Hahella</taxon>
    </lineage>
</organism>
<sequence>MKKKVSLRLLIVLWAAFSQMAAAADGGKVDDLLPRFPLADVVGDRVGNAPEYRLATGPLASLGSVARPEKEERVSGQLTQRSYEIPQGHEPREVMQHYLKELQRLSANILYRCEGRGCGRSNDWANVIFKRSFLYGLDDYQQYLAATFQAEDAVYAVAIYTVRRANQRVFAHVELVELNDAKLAPQERKRDLIAINEAELERLNSLNDKLGPWLNKVRAKPSDFQIFIASYSHSSKRTDIENYEHAADLARRFRVFLTQQAIPSGAIRLIVVGPFADEEDFAESASYIEIHTVKTGV</sequence>
<dbReference type="Pfam" id="PF16234">
    <property type="entry name" value="DUF4892"/>
    <property type="match status" value="1"/>
</dbReference>